<evidence type="ECO:0000256" key="1">
    <source>
        <dbReference type="SAM" id="SignalP"/>
    </source>
</evidence>
<feature type="chain" id="PRO_5003312758" description="Lipoprotein" evidence="1">
    <location>
        <begin position="22"/>
        <end position="150"/>
    </location>
</feature>
<dbReference type="OrthoDB" id="361644at2"/>
<evidence type="ECO:0000313" key="3">
    <source>
        <dbReference type="Proteomes" id="UP000006546"/>
    </source>
</evidence>
<feature type="signal peptide" evidence="1">
    <location>
        <begin position="1"/>
        <end position="21"/>
    </location>
</feature>
<keyword evidence="3" id="KW-1185">Reference proteome</keyword>
<dbReference type="AlphaFoldDB" id="F4LLC5"/>
<dbReference type="KEGG" id="tbe:Trebr_0150"/>
<evidence type="ECO:0008006" key="4">
    <source>
        <dbReference type="Google" id="ProtNLM"/>
    </source>
</evidence>
<protein>
    <recommendedName>
        <fullName evidence="4">Lipoprotein</fullName>
    </recommendedName>
</protein>
<evidence type="ECO:0000313" key="2">
    <source>
        <dbReference type="EMBL" id="AEE15603.1"/>
    </source>
</evidence>
<gene>
    <name evidence="2" type="ordered locus">Trebr_0150</name>
</gene>
<proteinExistence type="predicted"/>
<dbReference type="Proteomes" id="UP000006546">
    <property type="component" value="Chromosome"/>
</dbReference>
<dbReference type="STRING" id="906968.Trebr_0150"/>
<accession>F4LLC5</accession>
<dbReference type="HOGENOM" id="CLU_146106_0_0_12"/>
<keyword evidence="1" id="KW-0732">Signal</keyword>
<sequence>MKRLFCLLPLLLIINMENCFAQNTDLKYYSSIQDGDYDNNFKGVAAAIFLGDSTEVDDEMIEEFKNKFPEDIRNISKLTRNNLWLCRKALNEWDYKKGEYYLVICADNAYATEAIVLLVTITGKDDFTWWGKVITEKDFAFFENMSDKTE</sequence>
<reference evidence="3" key="1">
    <citation type="submission" date="2011-04" db="EMBL/GenBank/DDBJ databases">
        <title>The complete genome of Treponema brennaborense DSM 12168.</title>
        <authorList>
            <person name="Lucas S."/>
            <person name="Han J."/>
            <person name="Lapidus A."/>
            <person name="Bruce D."/>
            <person name="Goodwin L."/>
            <person name="Pitluck S."/>
            <person name="Peters L."/>
            <person name="Kyrpides N."/>
            <person name="Mavromatis K."/>
            <person name="Ivanova N."/>
            <person name="Mikhailova N."/>
            <person name="Pagani I."/>
            <person name="Teshima H."/>
            <person name="Detter J.C."/>
            <person name="Tapia R."/>
            <person name="Han C."/>
            <person name="Land M."/>
            <person name="Hauser L."/>
            <person name="Markowitz V."/>
            <person name="Cheng J.-F."/>
            <person name="Hugenholtz P."/>
            <person name="Woyke T."/>
            <person name="Wu D."/>
            <person name="Gronow S."/>
            <person name="Wellnitz S."/>
            <person name="Brambilla E."/>
            <person name="Klenk H.-P."/>
            <person name="Eisen J.A."/>
        </authorList>
    </citation>
    <scope>NUCLEOTIDE SEQUENCE [LARGE SCALE GENOMIC DNA]</scope>
    <source>
        <strain evidence="3">DSM 12168 / CIP 105900 / DD5/3</strain>
    </source>
</reference>
<organism evidence="2 3">
    <name type="scientific">Treponema brennaborense (strain DSM 12168 / CIP 105900 / DD5/3)</name>
    <dbReference type="NCBI Taxonomy" id="906968"/>
    <lineage>
        <taxon>Bacteria</taxon>
        <taxon>Pseudomonadati</taxon>
        <taxon>Spirochaetota</taxon>
        <taxon>Spirochaetia</taxon>
        <taxon>Spirochaetales</taxon>
        <taxon>Treponemataceae</taxon>
        <taxon>Treponema</taxon>
    </lineage>
</organism>
<dbReference type="EMBL" id="CP002696">
    <property type="protein sequence ID" value="AEE15603.1"/>
    <property type="molecule type" value="Genomic_DNA"/>
</dbReference>
<dbReference type="RefSeq" id="WP_013757322.1">
    <property type="nucleotide sequence ID" value="NC_015500.1"/>
</dbReference>
<name>F4LLC5_TREBD</name>
<dbReference type="eggNOG" id="ENOG5031855">
    <property type="taxonomic scope" value="Bacteria"/>
</dbReference>